<keyword evidence="2" id="KW-0472">Membrane</keyword>
<proteinExistence type="predicted"/>
<sequence>MTFNDLCIKLFGRPWSDGRKSANPTIGSGGALVFILGALMMVPGVGSAVTVRHLPIWPERLNKYGRHHYTHGGVWLFTALFVPLFWMWVRVIVTTARLSPQANRQEEQTKAPGAQTPGAFGTDGRAGAARPVPRRP</sequence>
<protein>
    <submittedName>
        <fullName evidence="3">Uncharacterized protein</fullName>
    </submittedName>
</protein>
<organism evidence="3 4">
    <name type="scientific">Rhodospira trueperi</name>
    <dbReference type="NCBI Taxonomy" id="69960"/>
    <lineage>
        <taxon>Bacteria</taxon>
        <taxon>Pseudomonadati</taxon>
        <taxon>Pseudomonadota</taxon>
        <taxon>Alphaproteobacteria</taxon>
        <taxon>Rhodospirillales</taxon>
        <taxon>Rhodospirillaceae</taxon>
        <taxon>Rhodospira</taxon>
    </lineage>
</organism>
<evidence type="ECO:0000256" key="1">
    <source>
        <dbReference type="SAM" id="MobiDB-lite"/>
    </source>
</evidence>
<dbReference type="AlphaFoldDB" id="A0A1G7BG61"/>
<dbReference type="Proteomes" id="UP000199412">
    <property type="component" value="Unassembled WGS sequence"/>
</dbReference>
<reference evidence="3 4" key="1">
    <citation type="submission" date="2016-10" db="EMBL/GenBank/DDBJ databases">
        <authorList>
            <person name="de Groot N.N."/>
        </authorList>
    </citation>
    <scope>NUCLEOTIDE SEQUENCE [LARGE SCALE GENOMIC DNA]</scope>
    <source>
        <strain evidence="3 4">ATCC 700224</strain>
    </source>
</reference>
<name>A0A1G7BG61_9PROT</name>
<dbReference type="EMBL" id="FNAP01000005">
    <property type="protein sequence ID" value="SDE25973.1"/>
    <property type="molecule type" value="Genomic_DNA"/>
</dbReference>
<evidence type="ECO:0000256" key="2">
    <source>
        <dbReference type="SAM" id="Phobius"/>
    </source>
</evidence>
<gene>
    <name evidence="3" type="ORF">SAMN05421720_10520</name>
</gene>
<feature type="region of interest" description="Disordered" evidence="1">
    <location>
        <begin position="99"/>
        <end position="136"/>
    </location>
</feature>
<keyword evidence="4" id="KW-1185">Reference proteome</keyword>
<feature type="transmembrane region" description="Helical" evidence="2">
    <location>
        <begin position="31"/>
        <end position="51"/>
    </location>
</feature>
<evidence type="ECO:0000313" key="4">
    <source>
        <dbReference type="Proteomes" id="UP000199412"/>
    </source>
</evidence>
<dbReference type="RefSeq" id="WP_092784861.1">
    <property type="nucleotide sequence ID" value="NZ_FNAP01000005.1"/>
</dbReference>
<keyword evidence="2" id="KW-1133">Transmembrane helix</keyword>
<feature type="compositionally biased region" description="Low complexity" evidence="1">
    <location>
        <begin position="125"/>
        <end position="136"/>
    </location>
</feature>
<accession>A0A1G7BG61</accession>
<keyword evidence="2" id="KW-0812">Transmembrane</keyword>
<evidence type="ECO:0000313" key="3">
    <source>
        <dbReference type="EMBL" id="SDE25973.1"/>
    </source>
</evidence>
<feature type="transmembrane region" description="Helical" evidence="2">
    <location>
        <begin position="72"/>
        <end position="89"/>
    </location>
</feature>